<dbReference type="GO" id="GO:0015677">
    <property type="term" value="P:copper ion import"/>
    <property type="evidence" value="ECO:0007669"/>
    <property type="project" value="TreeGrafter"/>
</dbReference>
<keyword evidence="11 15" id="KW-0472">Membrane</keyword>
<dbReference type="Pfam" id="PF08030">
    <property type="entry name" value="NAD_binding_6"/>
    <property type="match status" value="1"/>
</dbReference>
<keyword evidence="6 15" id="KW-0812">Transmembrane</keyword>
<keyword evidence="5" id="KW-1003">Cell membrane</keyword>
<evidence type="ECO:0000256" key="13">
    <source>
        <dbReference type="ARBA" id="ARBA00048483"/>
    </source>
</evidence>
<comment type="subcellular location">
    <subcellularLocation>
        <location evidence="1">Cell membrane</location>
        <topology evidence="1">Multi-pass membrane protein</topology>
    </subcellularLocation>
</comment>
<evidence type="ECO:0000256" key="14">
    <source>
        <dbReference type="SAM" id="MobiDB-lite"/>
    </source>
</evidence>
<evidence type="ECO:0000256" key="3">
    <source>
        <dbReference type="ARBA" id="ARBA00012668"/>
    </source>
</evidence>
<keyword evidence="12" id="KW-0325">Glycoprotein</keyword>
<comment type="similarity">
    <text evidence="2">Belongs to the ferric reductase (FRE) family.</text>
</comment>
<evidence type="ECO:0000256" key="1">
    <source>
        <dbReference type="ARBA" id="ARBA00004651"/>
    </source>
</evidence>
<dbReference type="EMBL" id="VICG01000012">
    <property type="protein sequence ID" value="KAA8566612.1"/>
    <property type="molecule type" value="Genomic_DNA"/>
</dbReference>
<sequence length="485" mass="54812">MSWPYRIYFDHTKEQLAQRRDEVVKGWGERGHWIAAGLWGAWMGFLCVHNTGDDYFHITKRFGVVAASQFPAHYALSMKSLRSPLSVLFRSSHEQLNTWHRISGRVLWTLLFCHASWYLNVFIQIGNLSQKLTTPVVIFGVVSFQLINLLIITSSTAVRRWSYRLFFIVHIFVAFAIVPLLFFHATPLRVYIIEAVALFIIDLLSRFQYAPGQHIYLSIPSSSVPKTVEYNRHLHELLYNPFSVASVSATPSPHVTLTLRTQSGPTTSALSSLSHLSKARPPLNIEGPYGTSRKFPRLAEKFDRVLLVAGGVGATFTLPIYRSVKEGMENEGRINASVRMVWVMREAAESSWALSSPEHPSFKLEDSSEEDEDREGEELKAEKPGDDGIELYVTTPQTSSSDFASSESNGVEMHNITSTLNTPKTTYSRPDLRAIVDETFSQGLEERVAILICGPPGMAAELRTHVGRWVEKGRHVWWHDEGFGW</sequence>
<keyword evidence="18" id="KW-1185">Reference proteome</keyword>
<feature type="transmembrane region" description="Helical" evidence="15">
    <location>
        <begin position="163"/>
        <end position="182"/>
    </location>
</feature>
<evidence type="ECO:0000259" key="16">
    <source>
        <dbReference type="PROSITE" id="PS51384"/>
    </source>
</evidence>
<keyword evidence="7" id="KW-0249">Electron transport</keyword>
<evidence type="ECO:0000256" key="2">
    <source>
        <dbReference type="ARBA" id="ARBA00006278"/>
    </source>
</evidence>
<evidence type="ECO:0000256" key="4">
    <source>
        <dbReference type="ARBA" id="ARBA00022448"/>
    </source>
</evidence>
<dbReference type="InterPro" id="IPR017938">
    <property type="entry name" value="Riboflavin_synthase-like_b-brl"/>
</dbReference>
<accession>A0A5M9JFL3</accession>
<keyword evidence="8 15" id="KW-1133">Transmembrane helix</keyword>
<evidence type="ECO:0000256" key="7">
    <source>
        <dbReference type="ARBA" id="ARBA00022982"/>
    </source>
</evidence>
<evidence type="ECO:0000256" key="8">
    <source>
        <dbReference type="ARBA" id="ARBA00022989"/>
    </source>
</evidence>
<dbReference type="InterPro" id="IPR039261">
    <property type="entry name" value="FNR_nucleotide-bd"/>
</dbReference>
<evidence type="ECO:0000256" key="15">
    <source>
        <dbReference type="SAM" id="Phobius"/>
    </source>
</evidence>
<dbReference type="SFLD" id="SFLDS00052">
    <property type="entry name" value="Ferric_Reductase_Domain"/>
    <property type="match status" value="1"/>
</dbReference>
<dbReference type="EC" id="1.16.1.9" evidence="3"/>
<reference evidence="17 18" key="1">
    <citation type="submission" date="2019-06" db="EMBL/GenBank/DDBJ databases">
        <title>Genome Sequence of the Brown Rot Fungal Pathogen Monilinia fructicola.</title>
        <authorList>
            <person name="De Miccolis Angelini R.M."/>
            <person name="Landi L."/>
            <person name="Abate D."/>
            <person name="Pollastro S."/>
            <person name="Romanazzi G."/>
            <person name="Faretra F."/>
        </authorList>
    </citation>
    <scope>NUCLEOTIDE SEQUENCE [LARGE SCALE GENOMIC DNA]</scope>
    <source>
        <strain evidence="17 18">Mfrc123</strain>
    </source>
</reference>
<evidence type="ECO:0000256" key="12">
    <source>
        <dbReference type="ARBA" id="ARBA00023180"/>
    </source>
</evidence>
<dbReference type="SUPFAM" id="SSF63380">
    <property type="entry name" value="Riboflavin synthase domain-like"/>
    <property type="match status" value="1"/>
</dbReference>
<feature type="domain" description="FAD-binding FR-type" evidence="16">
    <location>
        <begin position="180"/>
        <end position="295"/>
    </location>
</feature>
<dbReference type="GO" id="GO:0052851">
    <property type="term" value="F:ferric-chelate reductase (NADPH) activity"/>
    <property type="evidence" value="ECO:0007669"/>
    <property type="project" value="UniProtKB-EC"/>
</dbReference>
<dbReference type="CDD" id="cd06186">
    <property type="entry name" value="NOX_Duox_like_FAD_NADP"/>
    <property type="match status" value="1"/>
</dbReference>
<name>A0A5M9JFL3_MONFR</name>
<gene>
    <name evidence="17" type="ORF">EYC84_009157</name>
</gene>
<dbReference type="PANTHER" id="PTHR32361:SF9">
    <property type="entry name" value="FERRIC REDUCTASE TRANSMEMBRANE COMPONENT 3-RELATED"/>
    <property type="match status" value="1"/>
</dbReference>
<protein>
    <recommendedName>
        <fullName evidence="3">ferric-chelate reductase (NADPH)</fullName>
        <ecNumber evidence="3">1.16.1.9</ecNumber>
    </recommendedName>
</protein>
<evidence type="ECO:0000256" key="6">
    <source>
        <dbReference type="ARBA" id="ARBA00022692"/>
    </source>
</evidence>
<dbReference type="GO" id="GO:0006826">
    <property type="term" value="P:iron ion transport"/>
    <property type="evidence" value="ECO:0007669"/>
    <property type="project" value="UniProtKB-ARBA"/>
</dbReference>
<evidence type="ECO:0000256" key="11">
    <source>
        <dbReference type="ARBA" id="ARBA00023136"/>
    </source>
</evidence>
<dbReference type="InterPro" id="IPR013121">
    <property type="entry name" value="Fe_red_NAD-bd_6"/>
</dbReference>
<feature type="compositionally biased region" description="Basic and acidic residues" evidence="14">
    <location>
        <begin position="377"/>
        <end position="386"/>
    </location>
</feature>
<organism evidence="17 18">
    <name type="scientific">Monilinia fructicola</name>
    <name type="common">Brown rot fungus</name>
    <name type="synonym">Ciboria fructicola</name>
    <dbReference type="NCBI Taxonomy" id="38448"/>
    <lineage>
        <taxon>Eukaryota</taxon>
        <taxon>Fungi</taxon>
        <taxon>Dikarya</taxon>
        <taxon>Ascomycota</taxon>
        <taxon>Pezizomycotina</taxon>
        <taxon>Leotiomycetes</taxon>
        <taxon>Helotiales</taxon>
        <taxon>Sclerotiniaceae</taxon>
        <taxon>Monilinia</taxon>
    </lineage>
</organism>
<evidence type="ECO:0000256" key="9">
    <source>
        <dbReference type="ARBA" id="ARBA00023002"/>
    </source>
</evidence>
<dbReference type="InterPro" id="IPR013112">
    <property type="entry name" value="FAD-bd_8"/>
</dbReference>
<feature type="region of interest" description="Disordered" evidence="14">
    <location>
        <begin position="354"/>
        <end position="390"/>
    </location>
</feature>
<evidence type="ECO:0000313" key="17">
    <source>
        <dbReference type="EMBL" id="KAA8566612.1"/>
    </source>
</evidence>
<dbReference type="Pfam" id="PF08022">
    <property type="entry name" value="FAD_binding_8"/>
    <property type="match status" value="1"/>
</dbReference>
<dbReference type="InterPro" id="IPR051410">
    <property type="entry name" value="Ferric/Cupric_Reductase"/>
</dbReference>
<dbReference type="VEuPathDB" id="FungiDB:MFRU_072g00230"/>
<dbReference type="PROSITE" id="PS51384">
    <property type="entry name" value="FAD_FR"/>
    <property type="match status" value="1"/>
</dbReference>
<keyword evidence="4" id="KW-0813">Transport</keyword>
<evidence type="ECO:0000256" key="10">
    <source>
        <dbReference type="ARBA" id="ARBA00023065"/>
    </source>
</evidence>
<dbReference type="GO" id="GO:0006879">
    <property type="term" value="P:intracellular iron ion homeostasis"/>
    <property type="evidence" value="ECO:0007669"/>
    <property type="project" value="TreeGrafter"/>
</dbReference>
<feature type="transmembrane region" description="Helical" evidence="15">
    <location>
        <begin position="132"/>
        <end position="151"/>
    </location>
</feature>
<dbReference type="InterPro" id="IPR017927">
    <property type="entry name" value="FAD-bd_FR_type"/>
</dbReference>
<dbReference type="PANTHER" id="PTHR32361">
    <property type="entry name" value="FERRIC/CUPRIC REDUCTASE TRANSMEMBRANE COMPONENT"/>
    <property type="match status" value="1"/>
</dbReference>
<feature type="compositionally biased region" description="Acidic residues" evidence="14">
    <location>
        <begin position="367"/>
        <end position="376"/>
    </location>
</feature>
<evidence type="ECO:0000313" key="18">
    <source>
        <dbReference type="Proteomes" id="UP000322873"/>
    </source>
</evidence>
<dbReference type="InterPro" id="IPR013130">
    <property type="entry name" value="Fe3_Rdtase_TM_dom"/>
</dbReference>
<feature type="transmembrane region" description="Helical" evidence="15">
    <location>
        <begin position="106"/>
        <end position="126"/>
    </location>
</feature>
<evidence type="ECO:0000256" key="5">
    <source>
        <dbReference type="ARBA" id="ARBA00022475"/>
    </source>
</evidence>
<dbReference type="GO" id="GO:0005886">
    <property type="term" value="C:plasma membrane"/>
    <property type="evidence" value="ECO:0007669"/>
    <property type="project" value="UniProtKB-SubCell"/>
</dbReference>
<keyword evidence="10" id="KW-0406">Ion transport</keyword>
<dbReference type="Gene3D" id="3.40.50.80">
    <property type="entry name" value="Nucleotide-binding domain of ferredoxin-NADP reductase (FNR) module"/>
    <property type="match status" value="1"/>
</dbReference>
<dbReference type="SUPFAM" id="SSF52343">
    <property type="entry name" value="Ferredoxin reductase-like, C-terminal NADP-linked domain"/>
    <property type="match status" value="1"/>
</dbReference>
<dbReference type="Proteomes" id="UP000322873">
    <property type="component" value="Unassembled WGS sequence"/>
</dbReference>
<proteinExistence type="inferred from homology"/>
<comment type="caution">
    <text evidence="17">The sequence shown here is derived from an EMBL/GenBank/DDBJ whole genome shotgun (WGS) entry which is preliminary data.</text>
</comment>
<dbReference type="AlphaFoldDB" id="A0A5M9JFL3"/>
<comment type="catalytic activity">
    <reaction evidence="13">
        <text>2 a Fe(II)-siderophore + NADP(+) + H(+) = 2 a Fe(III)-siderophore + NADPH</text>
        <dbReference type="Rhea" id="RHEA:28795"/>
        <dbReference type="Rhea" id="RHEA-COMP:11342"/>
        <dbReference type="Rhea" id="RHEA-COMP:11344"/>
        <dbReference type="ChEBI" id="CHEBI:15378"/>
        <dbReference type="ChEBI" id="CHEBI:29033"/>
        <dbReference type="ChEBI" id="CHEBI:29034"/>
        <dbReference type="ChEBI" id="CHEBI:57783"/>
        <dbReference type="ChEBI" id="CHEBI:58349"/>
        <dbReference type="EC" id="1.16.1.9"/>
    </reaction>
</comment>
<keyword evidence="9" id="KW-0560">Oxidoreductase</keyword>
<dbReference type="Pfam" id="PF01794">
    <property type="entry name" value="Ferric_reduct"/>
    <property type="match status" value="1"/>
</dbReference>